<dbReference type="GO" id="GO:0004129">
    <property type="term" value="F:cytochrome-c oxidase activity"/>
    <property type="evidence" value="ECO:0007669"/>
    <property type="project" value="InterPro"/>
</dbReference>
<accession>E8R2H0</accession>
<feature type="transmembrane region" description="Helical" evidence="1">
    <location>
        <begin position="331"/>
        <end position="351"/>
    </location>
</feature>
<gene>
    <name evidence="2" type="ordered locus">Isop_0865</name>
</gene>
<evidence type="ECO:0008006" key="4">
    <source>
        <dbReference type="Google" id="ProtNLM"/>
    </source>
</evidence>
<sequence length="611" mass="64433">MTHAAAASAPSSSSSVPESNGVAIGASATLTTMRAAIDATTKAPVLALMVSALVWLVVGLSLTLIASIKTHSPDFLDGIGFLTYGRVHAAGWQALAYGWVGLSGLGLAVWATPRMARRPDRLAVLPKLATLLWNAAVAIGVVGILAGYGTGVPFLEFPRVPSMMLAAAMGIMASWTLATLFTSDRANLYLSQWLIAIALVVFPTVFVAARALLFDLTITGLSAVAIHQWYLSAGFGLWIAPLSLASLFFVFPKAINRPVSAYSFAFLGMWTFVLSYNLMGPLNLATTALPTGLVALSTVARTMAGFGVALLTLSLLITLAGSGTAFRISPVARFCTFAAIAFPITTVLLGLQTTRSVSAVVQFSLYSEGQAWLAMLGLYTWAMAGAIYWIVPRLTGWEWPSVAPIKLHLTTALGGVTLIWLALTLRGIAQGVAINTPSISFAQIQSESLVFFWGVSLGLGALLLGALTFLATTTSCVLRLGPRAAAAIPLAEPLPSRRSRHVQSTSLVIFGGLAAVLVSQFLVATFLQGLGRLPMIAILVSLAATYVILIAWYMMYLKYEGRWIFAMLVPTCVISTLLVIAIFPDAAMPYSIDPAQATTALAAPASTALQP</sequence>
<feature type="transmembrane region" description="Helical" evidence="1">
    <location>
        <begin position="163"/>
        <end position="181"/>
    </location>
</feature>
<keyword evidence="1" id="KW-1133">Transmembrane helix</keyword>
<feature type="transmembrane region" description="Helical" evidence="1">
    <location>
        <begin position="259"/>
        <end position="279"/>
    </location>
</feature>
<reference key="1">
    <citation type="submission" date="2010-11" db="EMBL/GenBank/DDBJ databases">
        <title>The complete sequence of chromosome of Isophaera pallida ATCC 43644.</title>
        <authorList>
            <consortium name="US DOE Joint Genome Institute (JGI-PGF)"/>
            <person name="Lucas S."/>
            <person name="Copeland A."/>
            <person name="Lapidus A."/>
            <person name="Bruce D."/>
            <person name="Goodwin L."/>
            <person name="Pitluck S."/>
            <person name="Kyrpides N."/>
            <person name="Mavromatis K."/>
            <person name="Pagani I."/>
            <person name="Ivanova N."/>
            <person name="Saunders E."/>
            <person name="Brettin T."/>
            <person name="Detter J.C."/>
            <person name="Han C."/>
            <person name="Tapia R."/>
            <person name="Land M."/>
            <person name="Hauser L."/>
            <person name="Markowitz V."/>
            <person name="Cheng J.-F."/>
            <person name="Hugenholtz P."/>
            <person name="Woyke T."/>
            <person name="Wu D."/>
            <person name="Eisen J.A."/>
        </authorList>
    </citation>
    <scope>NUCLEOTIDE SEQUENCE</scope>
    <source>
        <strain>ATCC 43644</strain>
    </source>
</reference>
<dbReference type="SUPFAM" id="SSF81442">
    <property type="entry name" value="Cytochrome c oxidase subunit I-like"/>
    <property type="match status" value="1"/>
</dbReference>
<dbReference type="GO" id="GO:0016020">
    <property type="term" value="C:membrane"/>
    <property type="evidence" value="ECO:0007669"/>
    <property type="project" value="InterPro"/>
</dbReference>
<keyword evidence="1" id="KW-0812">Transmembrane</keyword>
<dbReference type="Proteomes" id="UP000008631">
    <property type="component" value="Chromosome"/>
</dbReference>
<feature type="transmembrane region" description="Helical" evidence="1">
    <location>
        <begin position="412"/>
        <end position="429"/>
    </location>
</feature>
<evidence type="ECO:0000313" key="2">
    <source>
        <dbReference type="EMBL" id="ADV61455.1"/>
    </source>
</evidence>
<feature type="transmembrane region" description="Helical" evidence="1">
    <location>
        <begin position="299"/>
        <end position="319"/>
    </location>
</feature>
<keyword evidence="1" id="KW-0472">Membrane</keyword>
<dbReference type="RefSeq" id="WP_013563744.1">
    <property type="nucleotide sequence ID" value="NC_014962.1"/>
</dbReference>
<dbReference type="EMBL" id="CP002353">
    <property type="protein sequence ID" value="ADV61455.1"/>
    <property type="molecule type" value="Genomic_DNA"/>
</dbReference>
<dbReference type="OrthoDB" id="9805440at2"/>
<evidence type="ECO:0000313" key="3">
    <source>
        <dbReference type="Proteomes" id="UP000008631"/>
    </source>
</evidence>
<evidence type="ECO:0000256" key="1">
    <source>
        <dbReference type="SAM" id="Phobius"/>
    </source>
</evidence>
<name>E8R2H0_ISOPI</name>
<proteinExistence type="predicted"/>
<protein>
    <recommendedName>
        <fullName evidence="4">Cytochrome c oxidase subunit I</fullName>
    </recommendedName>
</protein>
<feature type="transmembrane region" description="Helical" evidence="1">
    <location>
        <begin position="371"/>
        <end position="391"/>
    </location>
</feature>
<feature type="transmembrane region" description="Helical" evidence="1">
    <location>
        <begin position="563"/>
        <end position="583"/>
    </location>
</feature>
<organism evidence="2 3">
    <name type="scientific">Isosphaera pallida (strain ATCC 43644 / DSM 9630 / IS1B)</name>
    <dbReference type="NCBI Taxonomy" id="575540"/>
    <lineage>
        <taxon>Bacteria</taxon>
        <taxon>Pseudomonadati</taxon>
        <taxon>Planctomycetota</taxon>
        <taxon>Planctomycetia</taxon>
        <taxon>Isosphaerales</taxon>
        <taxon>Isosphaeraceae</taxon>
        <taxon>Isosphaera</taxon>
    </lineage>
</organism>
<feature type="transmembrane region" description="Helical" evidence="1">
    <location>
        <begin position="88"/>
        <end position="110"/>
    </location>
</feature>
<dbReference type="HOGENOM" id="CLU_017702_3_4_0"/>
<feature type="transmembrane region" description="Helical" evidence="1">
    <location>
        <begin position="43"/>
        <end position="68"/>
    </location>
</feature>
<feature type="transmembrane region" description="Helical" evidence="1">
    <location>
        <begin position="533"/>
        <end position="556"/>
    </location>
</feature>
<dbReference type="GO" id="GO:0020037">
    <property type="term" value="F:heme binding"/>
    <property type="evidence" value="ECO:0007669"/>
    <property type="project" value="InterPro"/>
</dbReference>
<reference evidence="2 3" key="2">
    <citation type="journal article" date="2011" name="Stand. Genomic Sci.">
        <title>Complete genome sequence of Isosphaera pallida type strain (IS1B).</title>
        <authorList>
            <consortium name="US DOE Joint Genome Institute (JGI-PGF)"/>
            <person name="Goker M."/>
            <person name="Cleland D."/>
            <person name="Saunders E."/>
            <person name="Lapidus A."/>
            <person name="Nolan M."/>
            <person name="Lucas S."/>
            <person name="Hammon N."/>
            <person name="Deshpande S."/>
            <person name="Cheng J.F."/>
            <person name="Tapia R."/>
            <person name="Han C."/>
            <person name="Goodwin L."/>
            <person name="Pitluck S."/>
            <person name="Liolios K."/>
            <person name="Pagani I."/>
            <person name="Ivanova N."/>
            <person name="Mavromatis K."/>
            <person name="Pati A."/>
            <person name="Chen A."/>
            <person name="Palaniappan K."/>
            <person name="Land M."/>
            <person name="Hauser L."/>
            <person name="Chang Y.J."/>
            <person name="Jeffries C.D."/>
            <person name="Detter J.C."/>
            <person name="Beck B."/>
            <person name="Woyke T."/>
            <person name="Bristow J."/>
            <person name="Eisen J.A."/>
            <person name="Markowitz V."/>
            <person name="Hugenholtz P."/>
            <person name="Kyrpides N.C."/>
            <person name="Klenk H.P."/>
        </authorList>
    </citation>
    <scope>NUCLEOTIDE SEQUENCE [LARGE SCALE GENOMIC DNA]</scope>
    <source>
        <strain evidence="3">ATCC 43644 / DSM 9630 / IS1B</strain>
    </source>
</reference>
<dbReference type="KEGG" id="ipa:Isop_0865"/>
<feature type="transmembrane region" description="Helical" evidence="1">
    <location>
        <begin position="131"/>
        <end position="151"/>
    </location>
</feature>
<dbReference type="Gene3D" id="1.20.210.10">
    <property type="entry name" value="Cytochrome c oxidase-like, subunit I domain"/>
    <property type="match status" value="1"/>
</dbReference>
<feature type="transmembrane region" description="Helical" evidence="1">
    <location>
        <begin position="193"/>
        <end position="213"/>
    </location>
</feature>
<dbReference type="eggNOG" id="COG3278">
    <property type="taxonomic scope" value="Bacteria"/>
</dbReference>
<dbReference type="InterPro" id="IPR000883">
    <property type="entry name" value="Cyt_C_Oxase_1"/>
</dbReference>
<feature type="transmembrane region" description="Helical" evidence="1">
    <location>
        <begin position="449"/>
        <end position="470"/>
    </location>
</feature>
<dbReference type="GO" id="GO:0009060">
    <property type="term" value="P:aerobic respiration"/>
    <property type="evidence" value="ECO:0007669"/>
    <property type="project" value="InterPro"/>
</dbReference>
<feature type="transmembrane region" description="Helical" evidence="1">
    <location>
        <begin position="507"/>
        <end position="527"/>
    </location>
</feature>
<feature type="transmembrane region" description="Helical" evidence="1">
    <location>
        <begin position="233"/>
        <end position="252"/>
    </location>
</feature>
<dbReference type="Pfam" id="PF00115">
    <property type="entry name" value="COX1"/>
    <property type="match status" value="1"/>
</dbReference>
<keyword evidence="3" id="KW-1185">Reference proteome</keyword>
<dbReference type="AlphaFoldDB" id="E8R2H0"/>
<dbReference type="STRING" id="575540.Isop_0865"/>
<dbReference type="InterPro" id="IPR036927">
    <property type="entry name" value="Cyt_c_oxase-like_su1_sf"/>
</dbReference>
<dbReference type="InParanoid" id="E8R2H0"/>